<dbReference type="PANTHER" id="PTHR30627:SF24">
    <property type="entry name" value="PENICILLIN-BINDING PROTEIN 4B"/>
    <property type="match status" value="1"/>
</dbReference>
<evidence type="ECO:0000313" key="4">
    <source>
        <dbReference type="Proteomes" id="UP000318331"/>
    </source>
</evidence>
<proteinExistence type="predicted"/>
<dbReference type="InterPro" id="IPR050515">
    <property type="entry name" value="Beta-lactam/transpept"/>
</dbReference>
<sequence length="486" mass="50983">MNKQLKRVSILIFLMFVALMTSTSIIQVFQADNLAADPRNKRTLYDSFDVERGAILVNGVPVAQSMPTGDNYKFQREYPQGDLYAAVTGYYTIDQGTTGIESSMNSELSGTSSSQFLDKINRIVTGQPPQGASVELTLDPVVQQAARDALGTLQGAVVAMRPKTGEILAMVSTPTYDPNLMTSHDSAEVIANYKALLADPAKPLDNRAITGSLNPPGSTFKLVVAAAALESGNYTPESTFANTGGYQLPGSSSVVRNSWRGTCGSGPTTTLLLGLTMSCNTPFAELAATMGNTDLHAQAEKFGFGQDLGIPTKVTPSIFPRTQDSARTALSGIGQADVRATPLQMAMVSAAIANDGKLMKPQLVQRVVAPNLSTISEFEPEVFSEPISSATAETLTEMMVNVVSAPNGSARTATIDGVRVAGKTGTAENGTVAPYTLWFTGFAPADDPEVVVAVVVEDGGGLGQNGTSEGIAAPIGKKVIEAVLNQ</sequence>
<dbReference type="GO" id="GO:0008658">
    <property type="term" value="F:penicillin binding"/>
    <property type="evidence" value="ECO:0007669"/>
    <property type="project" value="InterPro"/>
</dbReference>
<dbReference type="GO" id="GO:0071972">
    <property type="term" value="F:peptidoglycan L,D-transpeptidase activity"/>
    <property type="evidence" value="ECO:0007669"/>
    <property type="project" value="TreeGrafter"/>
</dbReference>
<dbReference type="InterPro" id="IPR012338">
    <property type="entry name" value="Beta-lactam/transpept-like"/>
</dbReference>
<organism evidence="3 4">
    <name type="scientific">Klugiella xanthotipulae</name>
    <dbReference type="NCBI Taxonomy" id="244735"/>
    <lineage>
        <taxon>Bacteria</taxon>
        <taxon>Bacillati</taxon>
        <taxon>Actinomycetota</taxon>
        <taxon>Actinomycetes</taxon>
        <taxon>Micrococcales</taxon>
        <taxon>Microbacteriaceae</taxon>
        <taxon>Klugiella</taxon>
    </lineage>
</organism>
<feature type="domain" description="Penicillin-binding protein transpeptidase" evidence="1">
    <location>
        <begin position="155"/>
        <end position="481"/>
    </location>
</feature>
<dbReference type="Proteomes" id="UP000318331">
    <property type="component" value="Unassembled WGS sequence"/>
</dbReference>
<dbReference type="SUPFAM" id="SSF56601">
    <property type="entry name" value="beta-lactamase/transpeptidase-like"/>
    <property type="match status" value="1"/>
</dbReference>
<dbReference type="Gene3D" id="3.90.1310.10">
    <property type="entry name" value="Penicillin-binding protein 2a (Domain 2)"/>
    <property type="match status" value="1"/>
</dbReference>
<dbReference type="RefSeq" id="WP_141916544.1">
    <property type="nucleotide sequence ID" value="NZ_BAAAYS010000017.1"/>
</dbReference>
<dbReference type="AlphaFoldDB" id="A0A543I6V4"/>
<keyword evidence="4" id="KW-1185">Reference proteome</keyword>
<dbReference type="Pfam" id="PF00905">
    <property type="entry name" value="Transpeptidase"/>
    <property type="match status" value="1"/>
</dbReference>
<dbReference type="PANTHER" id="PTHR30627">
    <property type="entry name" value="PEPTIDOGLYCAN D,D-TRANSPEPTIDASE"/>
    <property type="match status" value="1"/>
</dbReference>
<dbReference type="Pfam" id="PF21922">
    <property type="entry name" value="PBP_dimer_2"/>
    <property type="match status" value="1"/>
</dbReference>
<dbReference type="Gene3D" id="3.40.710.10">
    <property type="entry name" value="DD-peptidase/beta-lactamase superfamily"/>
    <property type="match status" value="1"/>
</dbReference>
<dbReference type="GO" id="GO:0005886">
    <property type="term" value="C:plasma membrane"/>
    <property type="evidence" value="ECO:0007669"/>
    <property type="project" value="TreeGrafter"/>
</dbReference>
<evidence type="ECO:0000259" key="2">
    <source>
        <dbReference type="Pfam" id="PF21922"/>
    </source>
</evidence>
<gene>
    <name evidence="3" type="ORF">FB466_1172</name>
</gene>
<dbReference type="EMBL" id="VFPN01000001">
    <property type="protein sequence ID" value="TQM66333.1"/>
    <property type="molecule type" value="Genomic_DNA"/>
</dbReference>
<reference evidence="3 4" key="1">
    <citation type="submission" date="2019-06" db="EMBL/GenBank/DDBJ databases">
        <title>Sequencing the genomes of 1000 actinobacteria strains.</title>
        <authorList>
            <person name="Klenk H.-P."/>
        </authorList>
    </citation>
    <scope>NUCLEOTIDE SEQUENCE [LARGE SCALE GENOMIC DNA]</scope>
    <source>
        <strain evidence="3 4">DSM 18031</strain>
    </source>
</reference>
<evidence type="ECO:0000259" key="1">
    <source>
        <dbReference type="Pfam" id="PF00905"/>
    </source>
</evidence>
<dbReference type="GO" id="GO:0071555">
    <property type="term" value="P:cell wall organization"/>
    <property type="evidence" value="ECO:0007669"/>
    <property type="project" value="TreeGrafter"/>
</dbReference>
<protein>
    <submittedName>
        <fullName evidence="3">Cell elongation-specific peptidoglycan D,D-transpeptidase</fullName>
    </submittedName>
</protein>
<dbReference type="InterPro" id="IPR054120">
    <property type="entry name" value="PBPA_dimer"/>
</dbReference>
<accession>A0A543I6V4</accession>
<dbReference type="InterPro" id="IPR036138">
    <property type="entry name" value="PBP_dimer_sf"/>
</dbReference>
<name>A0A543I6V4_9MICO</name>
<dbReference type="InterPro" id="IPR001460">
    <property type="entry name" value="PCN-bd_Tpept"/>
</dbReference>
<dbReference type="SUPFAM" id="SSF56519">
    <property type="entry name" value="Penicillin binding protein dimerisation domain"/>
    <property type="match status" value="1"/>
</dbReference>
<feature type="domain" description="Penicillin binding protein A dimerisation" evidence="2">
    <location>
        <begin position="52"/>
        <end position="134"/>
    </location>
</feature>
<comment type="caution">
    <text evidence="3">The sequence shown here is derived from an EMBL/GenBank/DDBJ whole genome shotgun (WGS) entry which is preliminary data.</text>
</comment>
<dbReference type="OrthoDB" id="9766847at2"/>
<evidence type="ECO:0000313" key="3">
    <source>
        <dbReference type="EMBL" id="TQM66333.1"/>
    </source>
</evidence>